<dbReference type="GO" id="GO:0004190">
    <property type="term" value="F:aspartic-type endopeptidase activity"/>
    <property type="evidence" value="ECO:0007669"/>
    <property type="project" value="InterPro"/>
</dbReference>
<dbReference type="EMBL" id="VNJK01000001">
    <property type="protein sequence ID" value="TVX94247.1"/>
    <property type="molecule type" value="Genomic_DNA"/>
</dbReference>
<reference evidence="3 4" key="1">
    <citation type="submission" date="2019-07" db="EMBL/GenBank/DDBJ databases">
        <authorList>
            <person name="Kim J."/>
        </authorList>
    </citation>
    <scope>NUCLEOTIDE SEQUENCE [LARGE SCALE GENOMIC DNA]</scope>
    <source>
        <strain evidence="3 4">N4</strain>
    </source>
</reference>
<evidence type="ECO:0000256" key="1">
    <source>
        <dbReference type="PIRSR" id="PIRSR018571-1"/>
    </source>
</evidence>
<comment type="caution">
    <text evidence="3">The sequence shown here is derived from an EMBL/GenBank/DDBJ whole genome shotgun (WGS) entry which is preliminary data.</text>
</comment>
<keyword evidence="2" id="KW-0812">Transmembrane</keyword>
<gene>
    <name evidence="3" type="primary">spoIIGA</name>
    <name evidence="3" type="ORF">FPZ44_15020</name>
</gene>
<dbReference type="InterPro" id="IPR005081">
    <property type="entry name" value="SpoIIGA"/>
</dbReference>
<name>A0A559J2Y8_9BACL</name>
<feature type="active site" evidence="1">
    <location>
        <position position="185"/>
    </location>
</feature>
<keyword evidence="2" id="KW-1133">Transmembrane helix</keyword>
<organism evidence="3 4">
    <name type="scientific">Paenibacillus agilis</name>
    <dbReference type="NCBI Taxonomy" id="3020863"/>
    <lineage>
        <taxon>Bacteria</taxon>
        <taxon>Bacillati</taxon>
        <taxon>Bacillota</taxon>
        <taxon>Bacilli</taxon>
        <taxon>Bacillales</taxon>
        <taxon>Paenibacillaceae</taxon>
        <taxon>Paenibacillus</taxon>
    </lineage>
</organism>
<protein>
    <submittedName>
        <fullName evidence="3">Sigma-E processing peptidase SpoIIGA</fullName>
    </submittedName>
</protein>
<dbReference type="PIRSF" id="PIRSF018571">
    <property type="entry name" value="SpoIIGA"/>
    <property type="match status" value="1"/>
</dbReference>
<evidence type="ECO:0000256" key="2">
    <source>
        <dbReference type="SAM" id="Phobius"/>
    </source>
</evidence>
<dbReference type="RefSeq" id="WP_144991357.1">
    <property type="nucleotide sequence ID" value="NZ_VNJK01000001.1"/>
</dbReference>
<feature type="transmembrane region" description="Helical" evidence="2">
    <location>
        <begin position="6"/>
        <end position="23"/>
    </location>
</feature>
<dbReference type="NCBIfam" id="TIGR02854">
    <property type="entry name" value="spore_II_GA"/>
    <property type="match status" value="1"/>
</dbReference>
<dbReference type="Proteomes" id="UP000318102">
    <property type="component" value="Unassembled WGS sequence"/>
</dbReference>
<dbReference type="GO" id="GO:0006508">
    <property type="term" value="P:proteolysis"/>
    <property type="evidence" value="ECO:0007669"/>
    <property type="project" value="InterPro"/>
</dbReference>
<dbReference type="Pfam" id="PF03419">
    <property type="entry name" value="Peptidase_U4"/>
    <property type="match status" value="1"/>
</dbReference>
<dbReference type="OrthoDB" id="2690199at2"/>
<sequence length="329" mass="36602">MTVIYADIIFVTNFILDWTLLALTARMRSIRASTFRMLGAAALGTVYAGVLFFPTVPFLVTIGGKVLLSICMLVTAFGYQSFGNLVRNLGAFYFHAFVIAGGAFGVQYLWKDVSSWTMFAAASDWASRQELPNGGAIIVFGLVFALLIYKLAWGERKQQVHHESYSVELEVVIGPITRTCTGLIDTGNGLKEPLSGTPVIVMDVSLWEDVLPLHWKEIVKSGSVMEKMGGFADTERVNESIFDESRMRLLPYRAVNQSNSWMLGFRPDHIRLKHGERCYATKKVVIGLEGENLSQERRFQAIIHPELLEESLLQPAASKSEIESAHKAS</sequence>
<feature type="transmembrane region" description="Helical" evidence="2">
    <location>
        <begin position="59"/>
        <end position="79"/>
    </location>
</feature>
<keyword evidence="2" id="KW-0472">Membrane</keyword>
<dbReference type="AlphaFoldDB" id="A0A559J2Y8"/>
<keyword evidence="4" id="KW-1185">Reference proteome</keyword>
<accession>A0A559J2Y8</accession>
<evidence type="ECO:0000313" key="3">
    <source>
        <dbReference type="EMBL" id="TVX94247.1"/>
    </source>
</evidence>
<dbReference type="GO" id="GO:0030436">
    <property type="term" value="P:asexual sporulation"/>
    <property type="evidence" value="ECO:0007669"/>
    <property type="project" value="InterPro"/>
</dbReference>
<feature type="transmembrane region" description="Helical" evidence="2">
    <location>
        <begin position="91"/>
        <end position="110"/>
    </location>
</feature>
<proteinExistence type="predicted"/>
<feature type="transmembrane region" description="Helical" evidence="2">
    <location>
        <begin position="130"/>
        <end position="149"/>
    </location>
</feature>
<evidence type="ECO:0000313" key="4">
    <source>
        <dbReference type="Proteomes" id="UP000318102"/>
    </source>
</evidence>
<feature type="transmembrane region" description="Helical" evidence="2">
    <location>
        <begin position="35"/>
        <end position="53"/>
    </location>
</feature>